<reference evidence="3" key="1">
    <citation type="journal article" date="2013" name="Nat. Commun.">
        <title>Whole-genome sequencing of Oryza brachyantha reveals mechanisms underlying Oryza genome evolution.</title>
        <authorList>
            <person name="Chen J."/>
            <person name="Huang Q."/>
            <person name="Gao D."/>
            <person name="Wang J."/>
            <person name="Lang Y."/>
            <person name="Liu T."/>
            <person name="Li B."/>
            <person name="Bai Z."/>
            <person name="Luis Goicoechea J."/>
            <person name="Liang C."/>
            <person name="Chen C."/>
            <person name="Zhang W."/>
            <person name="Sun S."/>
            <person name="Liao Y."/>
            <person name="Zhang X."/>
            <person name="Yang L."/>
            <person name="Song C."/>
            <person name="Wang M."/>
            <person name="Shi J."/>
            <person name="Liu G."/>
            <person name="Liu J."/>
            <person name="Zhou H."/>
            <person name="Zhou W."/>
            <person name="Yu Q."/>
            <person name="An N."/>
            <person name="Chen Y."/>
            <person name="Cai Q."/>
            <person name="Wang B."/>
            <person name="Liu B."/>
            <person name="Min J."/>
            <person name="Huang Y."/>
            <person name="Wu H."/>
            <person name="Li Z."/>
            <person name="Zhang Y."/>
            <person name="Yin Y."/>
            <person name="Song W."/>
            <person name="Jiang J."/>
            <person name="Jackson S.A."/>
            <person name="Wing R.A."/>
            <person name="Wang J."/>
            <person name="Chen M."/>
        </authorList>
    </citation>
    <scope>NUCLEOTIDE SEQUENCE [LARGE SCALE GENOMIC DNA]</scope>
    <source>
        <strain evidence="3">cv. IRGC 101232</strain>
    </source>
</reference>
<accession>J3N1D3</accession>
<keyword evidence="2" id="KW-0812">Transmembrane</keyword>
<dbReference type="AlphaFoldDB" id="J3N1D3"/>
<evidence type="ECO:0000256" key="2">
    <source>
        <dbReference type="SAM" id="Phobius"/>
    </source>
</evidence>
<feature type="transmembrane region" description="Helical" evidence="2">
    <location>
        <begin position="97"/>
        <end position="115"/>
    </location>
</feature>
<dbReference type="Proteomes" id="UP000006038">
    <property type="component" value="Chromosome 10"/>
</dbReference>
<keyword evidence="4" id="KW-1185">Reference proteome</keyword>
<organism evidence="3">
    <name type="scientific">Oryza brachyantha</name>
    <name type="common">malo sina</name>
    <dbReference type="NCBI Taxonomy" id="4533"/>
    <lineage>
        <taxon>Eukaryota</taxon>
        <taxon>Viridiplantae</taxon>
        <taxon>Streptophyta</taxon>
        <taxon>Embryophyta</taxon>
        <taxon>Tracheophyta</taxon>
        <taxon>Spermatophyta</taxon>
        <taxon>Magnoliopsida</taxon>
        <taxon>Liliopsida</taxon>
        <taxon>Poales</taxon>
        <taxon>Poaceae</taxon>
        <taxon>BOP clade</taxon>
        <taxon>Oryzoideae</taxon>
        <taxon>Oryzeae</taxon>
        <taxon>Oryzinae</taxon>
        <taxon>Oryza</taxon>
    </lineage>
</organism>
<evidence type="ECO:0000313" key="3">
    <source>
        <dbReference type="EnsemblPlants" id="OB10G13310.1"/>
    </source>
</evidence>
<dbReference type="HOGENOM" id="CLU_1848178_0_0_1"/>
<feature type="region of interest" description="Disordered" evidence="1">
    <location>
        <begin position="1"/>
        <end position="29"/>
    </location>
</feature>
<evidence type="ECO:0000256" key="1">
    <source>
        <dbReference type="SAM" id="MobiDB-lite"/>
    </source>
</evidence>
<name>J3N1D3_ORYBR</name>
<evidence type="ECO:0000313" key="4">
    <source>
        <dbReference type="Proteomes" id="UP000006038"/>
    </source>
</evidence>
<keyword evidence="2" id="KW-1133">Transmembrane helix</keyword>
<keyword evidence="2" id="KW-0472">Membrane</keyword>
<sequence>MGKKWKKKKKMKDKRKKRKKEKKNKRTGHVPRDLRVWCAAMAGSRCSSPFANDNNDKIGDTGSYLGKCDLDHQVYVGEPCVSFIVAYVSLSPLEPSWATFVLLLLVIVVGVAMATRASPSQGPGAQATGTCYCNLSIPL</sequence>
<proteinExistence type="predicted"/>
<reference evidence="3" key="2">
    <citation type="submission" date="2013-04" db="UniProtKB">
        <authorList>
            <consortium name="EnsemblPlants"/>
        </authorList>
    </citation>
    <scope>IDENTIFICATION</scope>
</reference>
<dbReference type="EnsemblPlants" id="OB10G13310.1">
    <property type="protein sequence ID" value="OB10G13310.1"/>
    <property type="gene ID" value="OB10G13310"/>
</dbReference>
<protein>
    <submittedName>
        <fullName evidence="3">Uncharacterized protein</fullName>
    </submittedName>
</protein>
<dbReference type="Gramene" id="OB10G13310.1">
    <property type="protein sequence ID" value="OB10G13310.1"/>
    <property type="gene ID" value="OB10G13310"/>
</dbReference>